<dbReference type="Proteomes" id="UP000294555">
    <property type="component" value="Unassembled WGS sequence"/>
</dbReference>
<dbReference type="Gene3D" id="3.40.50.2300">
    <property type="match status" value="2"/>
</dbReference>
<organism evidence="1 2">
    <name type="scientific">Sodalis ligni</name>
    <dbReference type="NCBI Taxonomy" id="2697027"/>
    <lineage>
        <taxon>Bacteria</taxon>
        <taxon>Pseudomonadati</taxon>
        <taxon>Pseudomonadota</taxon>
        <taxon>Gammaproteobacteria</taxon>
        <taxon>Enterobacterales</taxon>
        <taxon>Bruguierivoracaceae</taxon>
        <taxon>Sodalis</taxon>
    </lineage>
</organism>
<proteinExistence type="predicted"/>
<evidence type="ECO:0000313" key="2">
    <source>
        <dbReference type="Proteomes" id="UP000294555"/>
    </source>
</evidence>
<dbReference type="PANTHER" id="PTHR47628">
    <property type="match status" value="1"/>
</dbReference>
<dbReference type="SUPFAM" id="SSF53822">
    <property type="entry name" value="Periplasmic binding protein-like I"/>
    <property type="match status" value="1"/>
</dbReference>
<evidence type="ECO:0000313" key="1">
    <source>
        <dbReference type="EMBL" id="TCL03108.1"/>
    </source>
</evidence>
<dbReference type="OrthoDB" id="5288800at2"/>
<dbReference type="InterPro" id="IPR028082">
    <property type="entry name" value="Peripla_BP_I"/>
</dbReference>
<reference evidence="1 2" key="1">
    <citation type="submission" date="2019-02" db="EMBL/GenBank/DDBJ databases">
        <title>Investigation of anaerobic lignin degradation for improved lignocellulosic biofuels.</title>
        <authorList>
            <person name="Deangelis K."/>
        </authorList>
    </citation>
    <scope>NUCLEOTIDE SEQUENCE [LARGE SCALE GENOMIC DNA]</scope>
    <source>
        <strain evidence="1 2">159R</strain>
    </source>
</reference>
<sequence>MRRSIDIGILLSTDGTYRHMAAGALAGTQDALAEINQDAGYDFLLRARHINPQARLADYSAGVAQLIGAGVRHIFGTITSASRKEIIPDLEQHNALLWYGSPYEGFESSEQVIYLGGCPNQTLVPLLRLALENFGTRAFLIGSNYVWGWESNRIAREVVTAVNGEITGEKFLHLGHTGVDEVVHSLLAGAPSFVLNNLVGESSYAFLRRLDDICARRHLSLPVLSCNLTEAELSQLGEIRALRLFSCGPFFETADPLFCARQRRRHGPGHYSHYYTGAYLAVLLFARALQQTDSLDPQRICEALYDSDNVTFMGPMKISRRNNHTYLPCHITELRHGVLELIHSEDHCLAPDPYLTLTDLRQPISERLKGAGRPMRIVK</sequence>
<name>A0A4V2Q2J1_9GAMM</name>
<accession>A0A4V2Q2J1</accession>
<protein>
    <submittedName>
        <fullName evidence="1">Amino acid/amide ABC transporter substrate-binding protein (HAAT family)</fullName>
    </submittedName>
</protein>
<comment type="caution">
    <text evidence="1">The sequence shown here is derived from an EMBL/GenBank/DDBJ whole genome shotgun (WGS) entry which is preliminary data.</text>
</comment>
<gene>
    <name evidence="1" type="ORF">EZJ58_1150</name>
</gene>
<dbReference type="Pfam" id="PF13433">
    <property type="entry name" value="Peripla_BP_5"/>
    <property type="match status" value="1"/>
</dbReference>
<keyword evidence="2" id="KW-1185">Reference proteome</keyword>
<dbReference type="AlphaFoldDB" id="A0A4V2Q2J1"/>
<dbReference type="RefSeq" id="WP_132921999.1">
    <property type="nucleotide sequence ID" value="NZ_SJOI01000001.1"/>
</dbReference>
<dbReference type="PANTHER" id="PTHR47628:SF1">
    <property type="entry name" value="ALIPHATIC AMIDASE EXPRESSION-REGULATING PROTEIN"/>
    <property type="match status" value="1"/>
</dbReference>
<dbReference type="EMBL" id="SJOI01000001">
    <property type="protein sequence ID" value="TCL03108.1"/>
    <property type="molecule type" value="Genomic_DNA"/>
</dbReference>